<dbReference type="GO" id="GO:0051903">
    <property type="term" value="F:S-(hydroxymethyl)glutathione dehydrogenase [NAD(P)+] activity"/>
    <property type="evidence" value="ECO:0007669"/>
    <property type="project" value="TreeGrafter"/>
</dbReference>
<organism evidence="8 9">
    <name type="scientific">Bradyrhizobium macuxiense</name>
    <dbReference type="NCBI Taxonomy" id="1755647"/>
    <lineage>
        <taxon>Bacteria</taxon>
        <taxon>Pseudomonadati</taxon>
        <taxon>Pseudomonadota</taxon>
        <taxon>Alphaproteobacteria</taxon>
        <taxon>Hyphomicrobiales</taxon>
        <taxon>Nitrobacteraceae</taxon>
        <taxon>Bradyrhizobium</taxon>
    </lineage>
</organism>
<evidence type="ECO:0000259" key="7">
    <source>
        <dbReference type="Pfam" id="PF08240"/>
    </source>
</evidence>
<dbReference type="PROSITE" id="PS00059">
    <property type="entry name" value="ADH_ZINC"/>
    <property type="match status" value="1"/>
</dbReference>
<dbReference type="AlphaFoldDB" id="A0A560LD21"/>
<feature type="domain" description="Alcohol dehydrogenase-like N-terminal" evidence="7">
    <location>
        <begin position="27"/>
        <end position="154"/>
    </location>
</feature>
<dbReference type="InterPro" id="IPR013149">
    <property type="entry name" value="ADH-like_C"/>
</dbReference>
<gene>
    <name evidence="8" type="ORF">FBZ93_111231</name>
</gene>
<dbReference type="InterPro" id="IPR013154">
    <property type="entry name" value="ADH-like_N"/>
</dbReference>
<comment type="caution">
    <text evidence="8">The sequence shown here is derived from an EMBL/GenBank/DDBJ whole genome shotgun (WGS) entry which is preliminary data.</text>
</comment>
<protein>
    <submittedName>
        <fullName evidence="8">Aryl-alcohol dehydrogenase</fullName>
    </submittedName>
</protein>
<keyword evidence="9" id="KW-1185">Reference proteome</keyword>
<evidence type="ECO:0000313" key="9">
    <source>
        <dbReference type="Proteomes" id="UP000321304"/>
    </source>
</evidence>
<dbReference type="PANTHER" id="PTHR43880:SF12">
    <property type="entry name" value="ALCOHOL DEHYDROGENASE CLASS-3"/>
    <property type="match status" value="1"/>
</dbReference>
<sequence>MQITAAIAREPHKPFCVEAIDIGNPRPDEILVRMVAVGLCHTDLLVVDQVLPTPLPAVLGHEGAGIVEAVGAGVTKFKAGDHVVLSFNSCGQCVQCTKGAPAYCINFQALNFGGVRPDGSQALCACGKGLSSNFFGQSSFASYALANERNAVKVGAEAPLELLGPLGCGVQTGAGAIMRSLAAEAGSTIVIFGGGTVGLSAVMGAVVQGCSTIILVEPIENRRKLGLAVGATHAIDPRADDVVTCVKDIVPAGADYSVETSGAMPALDAAVQCLGVRGKMAIVGVPVDLTATLGLNVIGMMVNGLTVTTVVEGDSVPDEFIPQLIALHAEGRFPFDKMVRTYPFADINRAVEDQLGGRCVKAVLTF</sequence>
<evidence type="ECO:0000256" key="3">
    <source>
        <dbReference type="ARBA" id="ARBA00023002"/>
    </source>
</evidence>
<dbReference type="OrthoDB" id="9770544at2"/>
<dbReference type="Pfam" id="PF00107">
    <property type="entry name" value="ADH_zinc_N"/>
    <property type="match status" value="1"/>
</dbReference>
<dbReference type="CDD" id="cd08278">
    <property type="entry name" value="benzyl_alcohol_DH"/>
    <property type="match status" value="1"/>
</dbReference>
<evidence type="ECO:0000313" key="8">
    <source>
        <dbReference type="EMBL" id="TWB93192.1"/>
    </source>
</evidence>
<feature type="domain" description="Alcohol dehydrogenase-like C-terminal" evidence="6">
    <location>
        <begin position="197"/>
        <end position="325"/>
    </location>
</feature>
<dbReference type="Proteomes" id="UP000321304">
    <property type="component" value="Unassembled WGS sequence"/>
</dbReference>
<dbReference type="GO" id="GO:0008270">
    <property type="term" value="F:zinc ion binding"/>
    <property type="evidence" value="ECO:0007669"/>
    <property type="project" value="InterPro"/>
</dbReference>
<proteinExistence type="inferred from homology"/>
<dbReference type="Gene3D" id="3.40.50.720">
    <property type="entry name" value="NAD(P)-binding Rossmann-like Domain"/>
    <property type="match status" value="1"/>
</dbReference>
<dbReference type="EMBL" id="VITY01000011">
    <property type="protein sequence ID" value="TWB93192.1"/>
    <property type="molecule type" value="Genomic_DNA"/>
</dbReference>
<dbReference type="GO" id="GO:0046294">
    <property type="term" value="P:formaldehyde catabolic process"/>
    <property type="evidence" value="ECO:0007669"/>
    <property type="project" value="TreeGrafter"/>
</dbReference>
<keyword evidence="2 5" id="KW-0862">Zinc</keyword>
<dbReference type="InterPro" id="IPR011032">
    <property type="entry name" value="GroES-like_sf"/>
</dbReference>
<evidence type="ECO:0000256" key="5">
    <source>
        <dbReference type="RuleBase" id="RU361277"/>
    </source>
</evidence>
<dbReference type="SUPFAM" id="SSF50129">
    <property type="entry name" value="GroES-like"/>
    <property type="match status" value="1"/>
</dbReference>
<dbReference type="Gene3D" id="3.90.180.10">
    <property type="entry name" value="Medium-chain alcohol dehydrogenases, catalytic domain"/>
    <property type="match status" value="1"/>
</dbReference>
<keyword evidence="1 5" id="KW-0479">Metal-binding</keyword>
<dbReference type="PANTHER" id="PTHR43880">
    <property type="entry name" value="ALCOHOL DEHYDROGENASE"/>
    <property type="match status" value="1"/>
</dbReference>
<evidence type="ECO:0000256" key="2">
    <source>
        <dbReference type="ARBA" id="ARBA00022833"/>
    </source>
</evidence>
<dbReference type="Pfam" id="PF08240">
    <property type="entry name" value="ADH_N"/>
    <property type="match status" value="1"/>
</dbReference>
<evidence type="ECO:0000259" key="6">
    <source>
        <dbReference type="Pfam" id="PF00107"/>
    </source>
</evidence>
<evidence type="ECO:0000256" key="4">
    <source>
        <dbReference type="ARBA" id="ARBA00023027"/>
    </source>
</evidence>
<keyword evidence="3" id="KW-0560">Oxidoreductase</keyword>
<reference evidence="8 9" key="1">
    <citation type="submission" date="2019-06" db="EMBL/GenBank/DDBJ databases">
        <title>Genomic Encyclopedia of Type Strains, Phase IV (KMG-V): Genome sequencing to study the core and pangenomes of soil and plant-associated prokaryotes.</title>
        <authorList>
            <person name="Whitman W."/>
        </authorList>
    </citation>
    <scope>NUCLEOTIDE SEQUENCE [LARGE SCALE GENOMIC DNA]</scope>
    <source>
        <strain evidence="8 9">BR 10355</strain>
    </source>
</reference>
<evidence type="ECO:0000256" key="1">
    <source>
        <dbReference type="ARBA" id="ARBA00022723"/>
    </source>
</evidence>
<keyword evidence="4" id="KW-0520">NAD</keyword>
<dbReference type="RefSeq" id="WP_146990335.1">
    <property type="nucleotide sequence ID" value="NZ_VITY01000011.1"/>
</dbReference>
<dbReference type="SUPFAM" id="SSF51735">
    <property type="entry name" value="NAD(P)-binding Rossmann-fold domains"/>
    <property type="match status" value="1"/>
</dbReference>
<name>A0A560LD21_9BRAD</name>
<comment type="similarity">
    <text evidence="5">Belongs to the zinc-containing alcohol dehydrogenase family.</text>
</comment>
<dbReference type="InterPro" id="IPR002328">
    <property type="entry name" value="ADH_Zn_CS"/>
</dbReference>
<dbReference type="InterPro" id="IPR036291">
    <property type="entry name" value="NAD(P)-bd_dom_sf"/>
</dbReference>
<comment type="cofactor">
    <cofactor evidence="5">
        <name>Zn(2+)</name>
        <dbReference type="ChEBI" id="CHEBI:29105"/>
    </cofactor>
</comment>
<accession>A0A560LD21</accession>
<dbReference type="GO" id="GO:0005829">
    <property type="term" value="C:cytosol"/>
    <property type="evidence" value="ECO:0007669"/>
    <property type="project" value="TreeGrafter"/>
</dbReference>